<feature type="region of interest" description="Disordered" evidence="1">
    <location>
        <begin position="1"/>
        <end position="83"/>
    </location>
</feature>
<proteinExistence type="predicted"/>
<dbReference type="GeneID" id="28763786"/>
<evidence type="ECO:0000313" key="3">
    <source>
        <dbReference type="EMBL" id="OAG03777.1"/>
    </source>
</evidence>
<gene>
    <name evidence="3" type="ORF">CC84DRAFT_1177724</name>
</gene>
<organism evidence="3 4">
    <name type="scientific">Paraphaeosphaeria sporulosa</name>
    <dbReference type="NCBI Taxonomy" id="1460663"/>
    <lineage>
        <taxon>Eukaryota</taxon>
        <taxon>Fungi</taxon>
        <taxon>Dikarya</taxon>
        <taxon>Ascomycota</taxon>
        <taxon>Pezizomycotina</taxon>
        <taxon>Dothideomycetes</taxon>
        <taxon>Pleosporomycetidae</taxon>
        <taxon>Pleosporales</taxon>
        <taxon>Massarineae</taxon>
        <taxon>Didymosphaeriaceae</taxon>
        <taxon>Paraphaeosphaeria</taxon>
    </lineage>
</organism>
<dbReference type="AlphaFoldDB" id="A0A177CAI6"/>
<reference evidence="3 4" key="1">
    <citation type="submission" date="2016-05" db="EMBL/GenBank/DDBJ databases">
        <title>Comparative analysis of secretome profiles of manganese(II)-oxidizing ascomycete fungi.</title>
        <authorList>
            <consortium name="DOE Joint Genome Institute"/>
            <person name="Zeiner C.A."/>
            <person name="Purvine S.O."/>
            <person name="Zink E.M."/>
            <person name="Wu S."/>
            <person name="Pasa-Tolic L."/>
            <person name="Chaput D.L."/>
            <person name="Haridas S."/>
            <person name="Grigoriev I.V."/>
            <person name="Santelli C.M."/>
            <person name="Hansel C.M."/>
        </authorList>
    </citation>
    <scope>NUCLEOTIDE SEQUENCE [LARGE SCALE GENOMIC DNA]</scope>
    <source>
        <strain evidence="3 4">AP3s5-JAC2a</strain>
    </source>
</reference>
<dbReference type="EMBL" id="KV441554">
    <property type="protein sequence ID" value="OAG03777.1"/>
    <property type="molecule type" value="Genomic_DNA"/>
</dbReference>
<feature type="compositionally biased region" description="Basic and acidic residues" evidence="1">
    <location>
        <begin position="18"/>
        <end position="28"/>
    </location>
</feature>
<evidence type="ECO:0000313" key="4">
    <source>
        <dbReference type="Proteomes" id="UP000077069"/>
    </source>
</evidence>
<accession>A0A177CAI6</accession>
<dbReference type="RefSeq" id="XP_018034142.1">
    <property type="nucleotide sequence ID" value="XM_018180300.1"/>
</dbReference>
<keyword evidence="2" id="KW-0472">Membrane</keyword>
<dbReference type="Proteomes" id="UP000077069">
    <property type="component" value="Unassembled WGS sequence"/>
</dbReference>
<dbReference type="InParanoid" id="A0A177CAI6"/>
<protein>
    <submittedName>
        <fullName evidence="3">Uncharacterized protein</fullName>
    </submittedName>
</protein>
<feature type="transmembrane region" description="Helical" evidence="2">
    <location>
        <begin position="180"/>
        <end position="204"/>
    </location>
</feature>
<evidence type="ECO:0000256" key="2">
    <source>
        <dbReference type="SAM" id="Phobius"/>
    </source>
</evidence>
<feature type="compositionally biased region" description="Polar residues" evidence="1">
    <location>
        <begin position="57"/>
        <end position="83"/>
    </location>
</feature>
<keyword evidence="2" id="KW-0812">Transmembrane</keyword>
<name>A0A177CAI6_9PLEO</name>
<keyword evidence="4" id="KW-1185">Reference proteome</keyword>
<dbReference type="OrthoDB" id="10621491at2759"/>
<keyword evidence="2" id="KW-1133">Transmembrane helix</keyword>
<sequence length="245" mass="25990">MLSNSRRRAPAPPPIHIPEVRHSRDGGEKLQIVTPAITPAPPTSPLSKAIPAVGPFPQSTTTLPTKQSTSLRPSSPTSQTAIVASTTRRLSTFTTTSNPRSPTRTSFVTITQTQTQSLFSPKDEGEKSPKDTSTILVSVSGALQFVTVTARPTGSTGTTLPLTGTTQNVTGGANLLPPGAIAPLVGLSVIAGVSTIFTIIVVLWRRRKKKLEKKAGDLKHAKLEGIDDGFRAIHETPPILSRRKI</sequence>
<evidence type="ECO:0000256" key="1">
    <source>
        <dbReference type="SAM" id="MobiDB-lite"/>
    </source>
</evidence>